<protein>
    <submittedName>
        <fullName evidence="4">GNAT family N-acetyltransferase</fullName>
        <ecNumber evidence="4">2.3.-.-</ecNumber>
    </submittedName>
</protein>
<dbReference type="RefSeq" id="WP_379724845.1">
    <property type="nucleotide sequence ID" value="NZ_JBHSMS010000062.1"/>
</dbReference>
<gene>
    <name evidence="4" type="ORF">ACFPOU_18925</name>
</gene>
<evidence type="ECO:0000256" key="2">
    <source>
        <dbReference type="ARBA" id="ARBA00023315"/>
    </source>
</evidence>
<sequence length="148" mass="15806">MHIEPETPDQPEVAALLAQLHALLLALYPAARRSPPALAALQQPEVRFLVARDDAGRAAGCVALKRHDGYGEAKCMVVDAAARGQGIGRALLEQLALHALAAGVHELRLTTGARQRDAIALYERFGFTRCAPYGGAVGADEVCMEKRL</sequence>
<keyword evidence="1 4" id="KW-0808">Transferase</keyword>
<dbReference type="InterPro" id="IPR000182">
    <property type="entry name" value="GNAT_dom"/>
</dbReference>
<dbReference type="PANTHER" id="PTHR43877">
    <property type="entry name" value="AMINOALKYLPHOSPHONATE N-ACETYLTRANSFERASE-RELATED-RELATED"/>
    <property type="match status" value="1"/>
</dbReference>
<dbReference type="Proteomes" id="UP001596031">
    <property type="component" value="Unassembled WGS sequence"/>
</dbReference>
<reference evidence="5" key="1">
    <citation type="journal article" date="2019" name="Int. J. Syst. Evol. Microbiol.">
        <title>The Global Catalogue of Microorganisms (GCM) 10K type strain sequencing project: providing services to taxonomists for standard genome sequencing and annotation.</title>
        <authorList>
            <consortium name="The Broad Institute Genomics Platform"/>
            <consortium name="The Broad Institute Genome Sequencing Center for Infectious Disease"/>
            <person name="Wu L."/>
            <person name="Ma J."/>
        </authorList>
    </citation>
    <scope>NUCLEOTIDE SEQUENCE [LARGE SCALE GENOMIC DNA]</scope>
    <source>
        <strain evidence="5">CCUG 38813</strain>
    </source>
</reference>
<dbReference type="Pfam" id="PF13508">
    <property type="entry name" value="Acetyltransf_7"/>
    <property type="match status" value="1"/>
</dbReference>
<evidence type="ECO:0000259" key="3">
    <source>
        <dbReference type="PROSITE" id="PS51186"/>
    </source>
</evidence>
<dbReference type="EC" id="2.3.-.-" evidence="4"/>
<proteinExistence type="predicted"/>
<name>A0ABW0PLF2_9BURK</name>
<comment type="caution">
    <text evidence="4">The sequence shown here is derived from an EMBL/GenBank/DDBJ whole genome shotgun (WGS) entry which is preliminary data.</text>
</comment>
<dbReference type="CDD" id="cd04301">
    <property type="entry name" value="NAT_SF"/>
    <property type="match status" value="1"/>
</dbReference>
<organism evidence="4 5">
    <name type="scientific">Massilia jejuensis</name>
    <dbReference type="NCBI Taxonomy" id="648894"/>
    <lineage>
        <taxon>Bacteria</taxon>
        <taxon>Pseudomonadati</taxon>
        <taxon>Pseudomonadota</taxon>
        <taxon>Betaproteobacteria</taxon>
        <taxon>Burkholderiales</taxon>
        <taxon>Oxalobacteraceae</taxon>
        <taxon>Telluria group</taxon>
        <taxon>Massilia</taxon>
    </lineage>
</organism>
<dbReference type="Gene3D" id="3.40.630.30">
    <property type="match status" value="1"/>
</dbReference>
<evidence type="ECO:0000313" key="5">
    <source>
        <dbReference type="Proteomes" id="UP001596031"/>
    </source>
</evidence>
<evidence type="ECO:0000313" key="4">
    <source>
        <dbReference type="EMBL" id="MFC5513178.1"/>
    </source>
</evidence>
<dbReference type="SUPFAM" id="SSF55729">
    <property type="entry name" value="Acyl-CoA N-acyltransferases (Nat)"/>
    <property type="match status" value="1"/>
</dbReference>
<accession>A0ABW0PLF2</accession>
<dbReference type="InterPro" id="IPR050832">
    <property type="entry name" value="Bact_Acetyltransf"/>
</dbReference>
<dbReference type="GO" id="GO:0016746">
    <property type="term" value="F:acyltransferase activity"/>
    <property type="evidence" value="ECO:0007669"/>
    <property type="project" value="UniProtKB-KW"/>
</dbReference>
<keyword evidence="2 4" id="KW-0012">Acyltransferase</keyword>
<dbReference type="EMBL" id="JBHSMS010000062">
    <property type="protein sequence ID" value="MFC5513178.1"/>
    <property type="molecule type" value="Genomic_DNA"/>
</dbReference>
<keyword evidence="5" id="KW-1185">Reference proteome</keyword>
<feature type="domain" description="N-acetyltransferase" evidence="3">
    <location>
        <begin position="1"/>
        <end position="148"/>
    </location>
</feature>
<evidence type="ECO:0000256" key="1">
    <source>
        <dbReference type="ARBA" id="ARBA00022679"/>
    </source>
</evidence>
<dbReference type="InterPro" id="IPR016181">
    <property type="entry name" value="Acyl_CoA_acyltransferase"/>
</dbReference>
<dbReference type="PANTHER" id="PTHR43877:SF2">
    <property type="entry name" value="AMINOALKYLPHOSPHONATE N-ACETYLTRANSFERASE-RELATED"/>
    <property type="match status" value="1"/>
</dbReference>
<dbReference type="PROSITE" id="PS51186">
    <property type="entry name" value="GNAT"/>
    <property type="match status" value="1"/>
</dbReference>